<dbReference type="CDD" id="cd01831">
    <property type="entry name" value="Endoglucanase_E_like"/>
    <property type="match status" value="1"/>
</dbReference>
<dbReference type="Gene3D" id="2.60.120.260">
    <property type="entry name" value="Galactose-binding domain-like"/>
    <property type="match status" value="1"/>
</dbReference>
<proteinExistence type="predicted"/>
<name>A0A7U5BEX0_9SPHN</name>
<evidence type="ECO:0000313" key="4">
    <source>
        <dbReference type="Proteomes" id="UP000032300"/>
    </source>
</evidence>
<feature type="domain" description="SGNH hydrolase-type esterase" evidence="1">
    <location>
        <begin position="128"/>
        <end position="280"/>
    </location>
</feature>
<dbReference type="InterPro" id="IPR040794">
    <property type="entry name" value="CE2_N"/>
</dbReference>
<dbReference type="OrthoDB" id="9801375at2"/>
<dbReference type="Pfam" id="PF13472">
    <property type="entry name" value="Lipase_GDSL_2"/>
    <property type="match status" value="1"/>
</dbReference>
<sequence length="329" mass="35640">MLIFALLALVPPIPDDMPIPVYVGGRVTADLEFGWPGVYFEGRFRGSDVTVEVESENDSFRLLIDGTERATLRGGAVRFTVRDLPAAEHVVRLEKLTESQSGKARFRGFFTRTGQPVRVRPRARQIEVIGDSHSVGYGDLSPTRACNGAQVHDTTDTQAAFGPLLAKRLDADYRVIAYSGYGVVRNYAGRKPGENLPFLYPRAIPADAAPAAVDPAWRPQLIVINLGTNDFSTSLHAGEAWADDAALRADWRARYVDFVRALKVRQPGARFVLMGAANFIADTRAVGAATGATVVEVPTLELTGCNYHPSLKDQQVMAGVVEAAAGTLD</sequence>
<accession>A0A7U5BEX0</accession>
<dbReference type="Proteomes" id="UP000032300">
    <property type="component" value="Chromosome"/>
</dbReference>
<dbReference type="Pfam" id="PF17996">
    <property type="entry name" value="CE2_N"/>
    <property type="match status" value="1"/>
</dbReference>
<dbReference type="GO" id="GO:0052689">
    <property type="term" value="F:carboxylic ester hydrolase activity"/>
    <property type="evidence" value="ECO:0007669"/>
    <property type="project" value="InterPro"/>
</dbReference>
<evidence type="ECO:0000259" key="2">
    <source>
        <dbReference type="Pfam" id="PF17996"/>
    </source>
</evidence>
<evidence type="ECO:0000313" key="3">
    <source>
        <dbReference type="EMBL" id="AJP73993.1"/>
    </source>
</evidence>
<dbReference type="SUPFAM" id="SSF52266">
    <property type="entry name" value="SGNH hydrolase"/>
    <property type="match status" value="1"/>
</dbReference>
<gene>
    <name evidence="3" type="ORF">TS85_22595</name>
</gene>
<dbReference type="PANTHER" id="PTHR37834:SF2">
    <property type="entry name" value="ESTERASE, SGNH HYDROLASE-TYPE"/>
    <property type="match status" value="1"/>
</dbReference>
<reference evidence="3 4" key="2">
    <citation type="submission" date="2015-02" db="EMBL/GenBank/DDBJ databases">
        <title>The complete genome of Sphingomonas hengshuiensis sp. WHSC-8 isolated from soil of Hengshui Lake.</title>
        <authorList>
            <person name="Wei S."/>
            <person name="Guo J."/>
            <person name="Su C."/>
            <person name="Wu R."/>
            <person name="Zhang Z."/>
            <person name="Liang K."/>
            <person name="Li H."/>
            <person name="Wang T."/>
            <person name="Liu H."/>
            <person name="Zhang C."/>
            <person name="Li Z."/>
            <person name="Wang Q."/>
            <person name="Meng J."/>
        </authorList>
    </citation>
    <scope>NUCLEOTIDE SEQUENCE [LARGE SCALE GENOMIC DNA]</scope>
    <source>
        <strain evidence="3 4">WHSC-8</strain>
    </source>
</reference>
<dbReference type="KEGG" id="sphi:TS85_22595"/>
<protein>
    <submittedName>
        <fullName evidence="3">Lipase</fullName>
    </submittedName>
</protein>
<dbReference type="InterPro" id="IPR013830">
    <property type="entry name" value="SGNH_hydro"/>
</dbReference>
<dbReference type="InterPro" id="IPR037461">
    <property type="entry name" value="CtCE2-like_dom"/>
</dbReference>
<evidence type="ECO:0000259" key="1">
    <source>
        <dbReference type="Pfam" id="PF13472"/>
    </source>
</evidence>
<dbReference type="EMBL" id="CP010836">
    <property type="protein sequence ID" value="AJP73993.1"/>
    <property type="molecule type" value="Genomic_DNA"/>
</dbReference>
<dbReference type="AlphaFoldDB" id="A0A7U5BEX0"/>
<feature type="domain" description="Carbohydrate esterase 2 N-terminal" evidence="2">
    <location>
        <begin position="25"/>
        <end position="117"/>
    </location>
</feature>
<keyword evidence="4" id="KW-1185">Reference proteome</keyword>
<dbReference type="InterPro" id="IPR052762">
    <property type="entry name" value="PCW_deacetylase/CE"/>
</dbReference>
<organism evidence="3 4">
    <name type="scientific">Sphingomonas hengshuiensis</name>
    <dbReference type="NCBI Taxonomy" id="1609977"/>
    <lineage>
        <taxon>Bacteria</taxon>
        <taxon>Pseudomonadati</taxon>
        <taxon>Pseudomonadota</taxon>
        <taxon>Alphaproteobacteria</taxon>
        <taxon>Sphingomonadales</taxon>
        <taxon>Sphingomonadaceae</taxon>
        <taxon>Sphingomonas</taxon>
    </lineage>
</organism>
<dbReference type="RefSeq" id="WP_044335278.1">
    <property type="nucleotide sequence ID" value="NZ_CP010836.1"/>
</dbReference>
<dbReference type="InterPro" id="IPR036514">
    <property type="entry name" value="SGNH_hydro_sf"/>
</dbReference>
<dbReference type="PANTHER" id="PTHR37834">
    <property type="entry name" value="GDSL-LIKE LIPASE/ACYLHYDROLASE DOMAIN PROTEIN (AFU_ORTHOLOGUE AFUA_2G00620)"/>
    <property type="match status" value="1"/>
</dbReference>
<reference evidence="3 4" key="1">
    <citation type="journal article" date="2015" name="Int. J. Syst. Evol. Microbiol.">
        <title>Sphingomonas hengshuiensis sp. nov., isolated from lake wetland.</title>
        <authorList>
            <person name="Wei S."/>
            <person name="Wang T."/>
            <person name="Liu H."/>
            <person name="Zhang C."/>
            <person name="Guo J."/>
            <person name="Wang Q."/>
            <person name="Liang K."/>
            <person name="Zhang Z."/>
        </authorList>
    </citation>
    <scope>NUCLEOTIDE SEQUENCE [LARGE SCALE GENOMIC DNA]</scope>
    <source>
        <strain evidence="3 4">WHSC-8</strain>
    </source>
</reference>
<dbReference type="Gene3D" id="3.40.50.1110">
    <property type="entry name" value="SGNH hydrolase"/>
    <property type="match status" value="1"/>
</dbReference>